<dbReference type="InterPro" id="IPR045151">
    <property type="entry name" value="DCAF8"/>
</dbReference>
<protein>
    <submittedName>
        <fullName evidence="4">Uncharacterized protein</fullName>
    </submittedName>
</protein>
<organism evidence="4 5">
    <name type="scientific">Cirrhinus mrigala</name>
    <name type="common">Mrigala</name>
    <dbReference type="NCBI Taxonomy" id="683832"/>
    <lineage>
        <taxon>Eukaryota</taxon>
        <taxon>Metazoa</taxon>
        <taxon>Chordata</taxon>
        <taxon>Craniata</taxon>
        <taxon>Vertebrata</taxon>
        <taxon>Euteleostomi</taxon>
        <taxon>Actinopterygii</taxon>
        <taxon>Neopterygii</taxon>
        <taxon>Teleostei</taxon>
        <taxon>Ostariophysi</taxon>
        <taxon>Cypriniformes</taxon>
        <taxon>Cyprinidae</taxon>
        <taxon>Labeoninae</taxon>
        <taxon>Labeonini</taxon>
        <taxon>Cirrhinus</taxon>
    </lineage>
</organism>
<dbReference type="InterPro" id="IPR036322">
    <property type="entry name" value="WD40_repeat_dom_sf"/>
</dbReference>
<evidence type="ECO:0000256" key="2">
    <source>
        <dbReference type="ARBA" id="ARBA00022737"/>
    </source>
</evidence>
<evidence type="ECO:0000313" key="5">
    <source>
        <dbReference type="Proteomes" id="UP001529510"/>
    </source>
</evidence>
<comment type="caution">
    <text evidence="4">The sequence shown here is derived from an EMBL/GenBank/DDBJ whole genome shotgun (WGS) entry which is preliminary data.</text>
</comment>
<feature type="non-terminal residue" evidence="4">
    <location>
        <position position="1"/>
    </location>
</feature>
<proteinExistence type="predicted"/>
<evidence type="ECO:0000256" key="1">
    <source>
        <dbReference type="ARBA" id="ARBA00022574"/>
    </source>
</evidence>
<dbReference type="EMBL" id="JAMKFB020000016">
    <property type="protein sequence ID" value="KAL0171155.1"/>
    <property type="molecule type" value="Genomic_DNA"/>
</dbReference>
<dbReference type="Gene3D" id="2.130.10.10">
    <property type="entry name" value="YVTN repeat-like/Quinoprotein amine dehydrogenase"/>
    <property type="match status" value="1"/>
</dbReference>
<dbReference type="SUPFAM" id="SSF50978">
    <property type="entry name" value="WD40 repeat-like"/>
    <property type="match status" value="1"/>
</dbReference>
<feature type="repeat" description="WD" evidence="3">
    <location>
        <begin position="19"/>
        <end position="62"/>
    </location>
</feature>
<evidence type="ECO:0000313" key="4">
    <source>
        <dbReference type="EMBL" id="KAL0171155.1"/>
    </source>
</evidence>
<dbReference type="InterPro" id="IPR015943">
    <property type="entry name" value="WD40/YVTN_repeat-like_dom_sf"/>
</dbReference>
<gene>
    <name evidence="4" type="ORF">M9458_031466</name>
</gene>
<keyword evidence="1 3" id="KW-0853">WD repeat</keyword>
<dbReference type="Proteomes" id="UP001529510">
    <property type="component" value="Unassembled WGS sequence"/>
</dbReference>
<reference evidence="4 5" key="1">
    <citation type="submission" date="2024-05" db="EMBL/GenBank/DDBJ databases">
        <title>Genome sequencing and assembly of Indian major carp, Cirrhinus mrigala (Hamilton, 1822).</title>
        <authorList>
            <person name="Mohindra V."/>
            <person name="Chowdhury L.M."/>
            <person name="Lal K."/>
            <person name="Jena J.K."/>
        </authorList>
    </citation>
    <scope>NUCLEOTIDE SEQUENCE [LARGE SCALE GENOMIC DNA]</scope>
    <source>
        <strain evidence="4">CM1030</strain>
        <tissue evidence="4">Blood</tissue>
    </source>
</reference>
<name>A0ABD0PBA0_CIRMR</name>
<keyword evidence="5" id="KW-1185">Reference proteome</keyword>
<dbReference type="InterPro" id="IPR001680">
    <property type="entry name" value="WD40_rpt"/>
</dbReference>
<accession>A0ABD0PBA0</accession>
<keyword evidence="2" id="KW-0677">Repeat</keyword>
<dbReference type="PROSITE" id="PS50082">
    <property type="entry name" value="WD_REPEATS_2"/>
    <property type="match status" value="1"/>
</dbReference>
<dbReference type="SMART" id="SM00320">
    <property type="entry name" value="WD40"/>
    <property type="match status" value="2"/>
</dbReference>
<dbReference type="PANTHER" id="PTHR15574:SF40">
    <property type="entry name" value="WD AND TETRATRICOPEPTIDE REPEATS PROTEIN 1"/>
    <property type="match status" value="1"/>
</dbReference>
<dbReference type="PANTHER" id="PTHR15574">
    <property type="entry name" value="WD REPEAT DOMAIN-CONTAINING FAMILY"/>
    <property type="match status" value="1"/>
</dbReference>
<feature type="non-terminal residue" evidence="4">
    <location>
        <position position="93"/>
    </location>
</feature>
<sequence length="93" mass="10622">DQHAIIWDPFRHTKLITMHTGHAANIFSVKFLPHSEDRILITGAADTKVHVHDLTAKETIHMFSDHTNRVKRIATAPMWPNTFWSAAEDGVIR</sequence>
<evidence type="ECO:0000256" key="3">
    <source>
        <dbReference type="PROSITE-ProRule" id="PRU00221"/>
    </source>
</evidence>
<dbReference type="AlphaFoldDB" id="A0ABD0PBA0"/>